<accession>A0A9N8ZLV2</accession>
<dbReference type="GO" id="GO:0003677">
    <property type="term" value="F:DNA binding"/>
    <property type="evidence" value="ECO:0007669"/>
    <property type="project" value="InterPro"/>
</dbReference>
<proteinExistence type="inferred from homology"/>
<dbReference type="FunFam" id="3.90.920.10:FF:000003">
    <property type="entry name" value="DNA primase"/>
    <property type="match status" value="1"/>
</dbReference>
<dbReference type="PANTHER" id="PTHR10536">
    <property type="entry name" value="DNA PRIMASE SMALL SUBUNIT"/>
    <property type="match status" value="1"/>
</dbReference>
<dbReference type="CDD" id="cd04860">
    <property type="entry name" value="AE_Prim_S"/>
    <property type="match status" value="1"/>
</dbReference>
<dbReference type="SUPFAM" id="SSF56747">
    <property type="entry name" value="Prim-pol domain"/>
    <property type="match status" value="1"/>
</dbReference>
<evidence type="ECO:0000313" key="14">
    <source>
        <dbReference type="Proteomes" id="UP000789739"/>
    </source>
</evidence>
<dbReference type="OrthoDB" id="19606at2759"/>
<dbReference type="InterPro" id="IPR007560">
    <property type="entry name" value="Restrct_endonuc_IV_Mrr"/>
</dbReference>
<feature type="domain" description="Restriction endonuclease type IV Mrr" evidence="12">
    <location>
        <begin position="482"/>
        <end position="563"/>
    </location>
</feature>
<evidence type="ECO:0000256" key="9">
    <source>
        <dbReference type="ARBA" id="ARBA00023163"/>
    </source>
</evidence>
<dbReference type="NCBIfam" id="TIGR00335">
    <property type="entry name" value="primase_sml"/>
    <property type="match status" value="1"/>
</dbReference>
<keyword evidence="4 10" id="KW-0808">Transferase</keyword>
<dbReference type="EMBL" id="CAJVPI010000202">
    <property type="protein sequence ID" value="CAG8499926.1"/>
    <property type="molecule type" value="Genomic_DNA"/>
</dbReference>
<evidence type="ECO:0000313" key="13">
    <source>
        <dbReference type="EMBL" id="CAG8499926.1"/>
    </source>
</evidence>
<dbReference type="GO" id="GO:0003899">
    <property type="term" value="F:DNA-directed RNA polymerase activity"/>
    <property type="evidence" value="ECO:0007669"/>
    <property type="project" value="InterPro"/>
</dbReference>
<dbReference type="AlphaFoldDB" id="A0A9N8ZLV2"/>
<comment type="similarity">
    <text evidence="1 10">Belongs to the eukaryotic-type primase small subunit family.</text>
</comment>
<reference evidence="13" key="1">
    <citation type="submission" date="2021-06" db="EMBL/GenBank/DDBJ databases">
        <authorList>
            <person name="Kallberg Y."/>
            <person name="Tangrot J."/>
            <person name="Rosling A."/>
        </authorList>
    </citation>
    <scope>NUCLEOTIDE SEQUENCE</scope>
    <source>
        <strain evidence="13">BR232B</strain>
    </source>
</reference>
<keyword evidence="6 10" id="KW-0235">DNA replication</keyword>
<evidence type="ECO:0000256" key="8">
    <source>
        <dbReference type="ARBA" id="ARBA00022833"/>
    </source>
</evidence>
<evidence type="ECO:0000256" key="7">
    <source>
        <dbReference type="ARBA" id="ARBA00022723"/>
    </source>
</evidence>
<evidence type="ECO:0000256" key="4">
    <source>
        <dbReference type="ARBA" id="ARBA00022679"/>
    </source>
</evidence>
<keyword evidence="14" id="KW-1185">Reference proteome</keyword>
<dbReference type="GO" id="GO:0009307">
    <property type="term" value="P:DNA restriction-modification system"/>
    <property type="evidence" value="ECO:0007669"/>
    <property type="project" value="InterPro"/>
</dbReference>
<evidence type="ECO:0000256" key="2">
    <source>
        <dbReference type="ARBA" id="ARBA00022478"/>
    </source>
</evidence>
<keyword evidence="9" id="KW-0804">Transcription</keyword>
<dbReference type="Pfam" id="PF04471">
    <property type="entry name" value="Mrr_cat"/>
    <property type="match status" value="1"/>
</dbReference>
<keyword evidence="8" id="KW-0862">Zinc</keyword>
<dbReference type="GO" id="GO:0005658">
    <property type="term" value="C:alpha DNA polymerase:primase complex"/>
    <property type="evidence" value="ECO:0007669"/>
    <property type="project" value="UniProtKB-ARBA"/>
</dbReference>
<keyword evidence="7" id="KW-0479">Metal-binding</keyword>
<comment type="caution">
    <text evidence="13">The sequence shown here is derived from an EMBL/GenBank/DDBJ whole genome shotgun (WGS) entry which is preliminary data.</text>
</comment>
<evidence type="ECO:0000256" key="6">
    <source>
        <dbReference type="ARBA" id="ARBA00022705"/>
    </source>
</evidence>
<evidence type="ECO:0000256" key="5">
    <source>
        <dbReference type="ARBA" id="ARBA00022695"/>
    </source>
</evidence>
<dbReference type="InterPro" id="IPR011335">
    <property type="entry name" value="Restrct_endonuc-II-like"/>
</dbReference>
<gene>
    <name evidence="13" type="ORF">PBRASI_LOCUS2553</name>
</gene>
<dbReference type="Proteomes" id="UP000789739">
    <property type="component" value="Unassembled WGS sequence"/>
</dbReference>
<evidence type="ECO:0000256" key="3">
    <source>
        <dbReference type="ARBA" id="ARBA00022515"/>
    </source>
</evidence>
<dbReference type="GO" id="GO:0006302">
    <property type="term" value="P:double-strand break repair"/>
    <property type="evidence" value="ECO:0007669"/>
    <property type="project" value="UniProtKB-ARBA"/>
</dbReference>
<evidence type="ECO:0000259" key="12">
    <source>
        <dbReference type="Pfam" id="PF04471"/>
    </source>
</evidence>
<protein>
    <recommendedName>
        <fullName evidence="10">DNA primase</fullName>
        <ecNumber evidence="10">2.7.7.-</ecNumber>
    </recommendedName>
</protein>
<keyword evidence="2 10" id="KW-0240">DNA-directed RNA polymerase</keyword>
<dbReference type="Pfam" id="PF01896">
    <property type="entry name" value="DNA_primase_S"/>
    <property type="match status" value="1"/>
</dbReference>
<dbReference type="GO" id="GO:0046872">
    <property type="term" value="F:metal ion binding"/>
    <property type="evidence" value="ECO:0007669"/>
    <property type="project" value="UniProtKB-KW"/>
</dbReference>
<dbReference type="SUPFAM" id="SSF52980">
    <property type="entry name" value="Restriction endonuclease-like"/>
    <property type="match status" value="1"/>
</dbReference>
<name>A0A9N8ZLV2_9GLOM</name>
<dbReference type="Gene3D" id="3.90.920.10">
    <property type="entry name" value="DNA primase, PRIM domain"/>
    <property type="match status" value="1"/>
</dbReference>
<dbReference type="GO" id="GO:0006269">
    <property type="term" value="P:DNA replication, synthesis of primer"/>
    <property type="evidence" value="ECO:0007669"/>
    <property type="project" value="UniProtKB-KW"/>
</dbReference>
<keyword evidence="5" id="KW-0548">Nucleotidyltransferase</keyword>
<dbReference type="GO" id="GO:0004519">
    <property type="term" value="F:endonuclease activity"/>
    <property type="evidence" value="ECO:0007669"/>
    <property type="project" value="InterPro"/>
</dbReference>
<feature type="region of interest" description="Disordered" evidence="11">
    <location>
        <begin position="457"/>
        <end position="483"/>
    </location>
</feature>
<sequence>MEPDIKTEDDMHVDAAEFQPVEESLSAMQLTQPQGTGLDMRDMPIHELMGIFYQRIFPYKTYYHWLNYDTVPTKSFINREFSFNLPNDVYVRYQSFNSHEELKAELLKELPSKIDIGAVYTIKPKDKKTARPGAFVPVEKELVFDIDMTDYDEIRKCCSGGNVCIKCWQFMTIAIKILDSALRDDFGFKHLLWVYSGRRGVHCWICDERARKLSDEARSAIIAYLSVIKGGAQQAKKVFLPKALHPSLQRSADILRSYFSQIVLEDQDLLNDEEGWRKILQCIPDEETRKTLSDAWNAAPSRTSTDKWTDLVSELNHACGTLKKDVLNYKNQKRADALKNAELEIMFQYTYPRLDENVSTHINHLLKRRVCVPIDPEKCENFDPHEVPTVADLLCELNKYSVKEEGERKLHDYEKTSLKPHIKYFENFVQGIFREVRNKKRASTIWNFNLNGSTRKRRKNTLADEKSTAVTSTKQRRDNAARGSEFEATVGKILTQRGIRVYTRRNSNSDSGVDLMATVSRTQYLLQCKNHKCKNHTGKITAQTVRAVAGTARSEAEGSIMVLVAKARDQDAFTEEYDGLRNGKR</sequence>
<organism evidence="13 14">
    <name type="scientific">Paraglomus brasilianum</name>
    <dbReference type="NCBI Taxonomy" id="144538"/>
    <lineage>
        <taxon>Eukaryota</taxon>
        <taxon>Fungi</taxon>
        <taxon>Fungi incertae sedis</taxon>
        <taxon>Mucoromycota</taxon>
        <taxon>Glomeromycotina</taxon>
        <taxon>Glomeromycetes</taxon>
        <taxon>Paraglomerales</taxon>
        <taxon>Paraglomeraceae</taxon>
        <taxon>Paraglomus</taxon>
    </lineage>
</organism>
<dbReference type="InterPro" id="IPR002755">
    <property type="entry name" value="DNA_primase_S"/>
</dbReference>
<dbReference type="EC" id="2.7.7.-" evidence="10"/>
<keyword evidence="3 10" id="KW-0639">Primosome</keyword>
<evidence type="ECO:0000256" key="10">
    <source>
        <dbReference type="RuleBase" id="RU003514"/>
    </source>
</evidence>
<evidence type="ECO:0000256" key="11">
    <source>
        <dbReference type="SAM" id="MobiDB-lite"/>
    </source>
</evidence>
<evidence type="ECO:0000256" key="1">
    <source>
        <dbReference type="ARBA" id="ARBA00009762"/>
    </source>
</evidence>
<dbReference type="InterPro" id="IPR014052">
    <property type="entry name" value="DNA_primase_ssu_euk/arc"/>
</dbReference>